<feature type="non-terminal residue" evidence="2">
    <location>
        <position position="1"/>
    </location>
</feature>
<keyword evidence="3" id="KW-1185">Reference proteome</keyword>
<gene>
    <name evidence="2" type="ORF">EJB05_44298</name>
</gene>
<feature type="non-terminal residue" evidence="2">
    <location>
        <position position="180"/>
    </location>
</feature>
<dbReference type="EMBL" id="RWGY01000039">
    <property type="protein sequence ID" value="TVU10752.1"/>
    <property type="molecule type" value="Genomic_DNA"/>
</dbReference>
<protein>
    <submittedName>
        <fullName evidence="2">Uncharacterized protein</fullName>
    </submittedName>
</protein>
<feature type="region of interest" description="Disordered" evidence="1">
    <location>
        <begin position="1"/>
        <end position="36"/>
    </location>
</feature>
<dbReference type="AlphaFoldDB" id="A0A5J9THI6"/>
<evidence type="ECO:0000313" key="3">
    <source>
        <dbReference type="Proteomes" id="UP000324897"/>
    </source>
</evidence>
<evidence type="ECO:0000256" key="1">
    <source>
        <dbReference type="SAM" id="MobiDB-lite"/>
    </source>
</evidence>
<organism evidence="2 3">
    <name type="scientific">Eragrostis curvula</name>
    <name type="common">weeping love grass</name>
    <dbReference type="NCBI Taxonomy" id="38414"/>
    <lineage>
        <taxon>Eukaryota</taxon>
        <taxon>Viridiplantae</taxon>
        <taxon>Streptophyta</taxon>
        <taxon>Embryophyta</taxon>
        <taxon>Tracheophyta</taxon>
        <taxon>Spermatophyta</taxon>
        <taxon>Magnoliopsida</taxon>
        <taxon>Liliopsida</taxon>
        <taxon>Poales</taxon>
        <taxon>Poaceae</taxon>
        <taxon>PACMAD clade</taxon>
        <taxon>Chloridoideae</taxon>
        <taxon>Eragrostideae</taxon>
        <taxon>Eragrostidinae</taxon>
        <taxon>Eragrostis</taxon>
    </lineage>
</organism>
<comment type="caution">
    <text evidence="2">The sequence shown here is derived from an EMBL/GenBank/DDBJ whole genome shotgun (WGS) entry which is preliminary data.</text>
</comment>
<dbReference type="Proteomes" id="UP000324897">
    <property type="component" value="Chromosome 3"/>
</dbReference>
<feature type="compositionally biased region" description="Pro residues" evidence="1">
    <location>
        <begin position="8"/>
        <end position="31"/>
    </location>
</feature>
<proteinExistence type="predicted"/>
<name>A0A5J9THI6_9POAL</name>
<reference evidence="2 3" key="1">
    <citation type="journal article" date="2019" name="Sci. Rep.">
        <title>A high-quality genome of Eragrostis curvula grass provides insights into Poaceae evolution and supports new strategies to enhance forage quality.</title>
        <authorList>
            <person name="Carballo J."/>
            <person name="Santos B.A.C.M."/>
            <person name="Zappacosta D."/>
            <person name="Garbus I."/>
            <person name="Selva J.P."/>
            <person name="Gallo C.A."/>
            <person name="Diaz A."/>
            <person name="Albertini E."/>
            <person name="Caccamo M."/>
            <person name="Echenique V."/>
        </authorList>
    </citation>
    <scope>NUCLEOTIDE SEQUENCE [LARGE SCALE GENOMIC DNA]</scope>
    <source>
        <strain evidence="3">cv. Victoria</strain>
        <tissue evidence="2">Leaf</tissue>
    </source>
</reference>
<evidence type="ECO:0000313" key="2">
    <source>
        <dbReference type="EMBL" id="TVU10752.1"/>
    </source>
</evidence>
<dbReference type="Gramene" id="TVU10752">
    <property type="protein sequence ID" value="TVU10752"/>
    <property type="gene ID" value="EJB05_44298"/>
</dbReference>
<sequence>MGQAQKPFPNPRPPPLHIWEPSPHPPCPPNPTHTVRLPPRVATLASSSAALDWHPRSRRSSHPNALKFEQQSLLRYPQRISQDLLRNDQERNATANCCRKAPSRSNRSISFSVPLLSPCRPGVVDNNMEWDKDRFVERQPRTTAQSTRLIMRCKTVMTAVLTVRSGLDPHMISGNGWVDL</sequence>
<accession>A0A5J9THI6</accession>